<reference evidence="6 7" key="1">
    <citation type="submission" date="2017-05" db="EMBL/GenBank/DDBJ databases">
        <title>Isolation of Rhodococcus sp. S2-17 biodegrading of BP-3.</title>
        <authorList>
            <person name="Lee Y."/>
            <person name="Kim K.H."/>
            <person name="Chun B.H."/>
            <person name="Jung H.S."/>
            <person name="Jeon C.O."/>
        </authorList>
    </citation>
    <scope>NUCLEOTIDE SEQUENCE [LARGE SCALE GENOMIC DNA]</scope>
    <source>
        <strain evidence="6 7">S2-17</strain>
    </source>
</reference>
<dbReference type="Proteomes" id="UP000245711">
    <property type="component" value="Chromosome"/>
</dbReference>
<dbReference type="InterPro" id="IPR009061">
    <property type="entry name" value="DNA-bd_dom_put_sf"/>
</dbReference>
<gene>
    <name evidence="6" type="ORF">CBI38_15385</name>
</gene>
<feature type="domain" description="HTH merR-type" evidence="5">
    <location>
        <begin position="3"/>
        <end position="72"/>
    </location>
</feature>
<dbReference type="InterPro" id="IPR000551">
    <property type="entry name" value="MerR-type_HTH_dom"/>
</dbReference>
<organism evidence="6 7">
    <name type="scientific">Rhodococcus oxybenzonivorans</name>
    <dbReference type="NCBI Taxonomy" id="1990687"/>
    <lineage>
        <taxon>Bacteria</taxon>
        <taxon>Bacillati</taxon>
        <taxon>Actinomycetota</taxon>
        <taxon>Actinomycetes</taxon>
        <taxon>Mycobacteriales</taxon>
        <taxon>Nocardiaceae</taxon>
        <taxon>Rhodococcus</taxon>
    </lineage>
</organism>
<evidence type="ECO:0000256" key="1">
    <source>
        <dbReference type="ARBA" id="ARBA00023015"/>
    </source>
</evidence>
<keyword evidence="3" id="KW-0010">Activator</keyword>
<keyword evidence="7" id="KW-1185">Reference proteome</keyword>
<keyword evidence="4" id="KW-0804">Transcription</keyword>
<dbReference type="CDD" id="cd01106">
    <property type="entry name" value="HTH_TipAL-Mta"/>
    <property type="match status" value="1"/>
</dbReference>
<dbReference type="InterPro" id="IPR047057">
    <property type="entry name" value="MerR_fam"/>
</dbReference>
<evidence type="ECO:0000259" key="5">
    <source>
        <dbReference type="PROSITE" id="PS50937"/>
    </source>
</evidence>
<dbReference type="RefSeq" id="WP_109330110.1">
    <property type="nucleotide sequence ID" value="NZ_CP021354.1"/>
</dbReference>
<evidence type="ECO:0000313" key="6">
    <source>
        <dbReference type="EMBL" id="AWK72740.1"/>
    </source>
</evidence>
<dbReference type="PROSITE" id="PS00552">
    <property type="entry name" value="HTH_MERR_1"/>
    <property type="match status" value="1"/>
</dbReference>
<dbReference type="PANTHER" id="PTHR30204">
    <property type="entry name" value="REDOX-CYCLING DRUG-SENSING TRANSCRIPTIONAL ACTIVATOR SOXR"/>
    <property type="match status" value="1"/>
</dbReference>
<dbReference type="Pfam" id="PF13411">
    <property type="entry name" value="MerR_1"/>
    <property type="match status" value="1"/>
</dbReference>
<dbReference type="PRINTS" id="PR00040">
    <property type="entry name" value="HTHMERR"/>
</dbReference>
<evidence type="ECO:0000313" key="7">
    <source>
        <dbReference type="Proteomes" id="UP000245711"/>
    </source>
</evidence>
<dbReference type="SUPFAM" id="SSF89082">
    <property type="entry name" value="Antibiotic binding domain of TipA-like multidrug resistance regulators"/>
    <property type="match status" value="1"/>
</dbReference>
<dbReference type="PROSITE" id="PS50937">
    <property type="entry name" value="HTH_MERR_2"/>
    <property type="match status" value="1"/>
</dbReference>
<dbReference type="KEGG" id="roz:CBI38_15385"/>
<dbReference type="Pfam" id="PF07739">
    <property type="entry name" value="TipAS"/>
    <property type="match status" value="1"/>
</dbReference>
<proteinExistence type="predicted"/>
<dbReference type="InterPro" id="IPR012925">
    <property type="entry name" value="TipAS_dom"/>
</dbReference>
<accession>A0A2S2BVS1</accession>
<name>A0A2S2BVS1_9NOCA</name>
<evidence type="ECO:0000256" key="4">
    <source>
        <dbReference type="ARBA" id="ARBA00023163"/>
    </source>
</evidence>
<dbReference type="SUPFAM" id="SSF46955">
    <property type="entry name" value="Putative DNA-binding domain"/>
    <property type="match status" value="1"/>
</dbReference>
<dbReference type="OrthoDB" id="9809391at2"/>
<dbReference type="GO" id="GO:0003677">
    <property type="term" value="F:DNA binding"/>
    <property type="evidence" value="ECO:0007669"/>
    <property type="project" value="UniProtKB-KW"/>
</dbReference>
<keyword evidence="1" id="KW-0805">Transcription regulation</keyword>
<dbReference type="InterPro" id="IPR036244">
    <property type="entry name" value="TipA-like_antibiotic-bd"/>
</dbReference>
<sequence length="253" mass="28545">MDGYTVGQLAALSGISVRTLHHYDSIGLLKPHGRSAANHRVYSPDDVQRLRHILFYRELEFGLDEIADMLAEPDARVDDHLRRQHRLLRQRQARTEELLDAIEKEMRARHMGVALSPEEQLAIFSTDSFGDRLREAEQRWAESNQNQVLPRRTAAYTKDDWVVIKADADANIQAFVDAITAGEPATGAVAMQAAENHRAHIARWFFDCTHRQHRDVAALYLADPAAAAHWNEMAPGFAHYVHDAILANADRAG</sequence>
<dbReference type="Gene3D" id="1.10.490.50">
    <property type="entry name" value="Antibiotic binding domain of TipA-like multidrug resistance regulators"/>
    <property type="match status" value="1"/>
</dbReference>
<protein>
    <submittedName>
        <fullName evidence="6">MerR family transcriptional regulator</fullName>
    </submittedName>
</protein>
<evidence type="ECO:0000256" key="3">
    <source>
        <dbReference type="ARBA" id="ARBA00023159"/>
    </source>
</evidence>
<dbReference type="SMART" id="SM00422">
    <property type="entry name" value="HTH_MERR"/>
    <property type="match status" value="1"/>
</dbReference>
<keyword evidence="2" id="KW-0238">DNA-binding</keyword>
<dbReference type="GO" id="GO:0003700">
    <property type="term" value="F:DNA-binding transcription factor activity"/>
    <property type="evidence" value="ECO:0007669"/>
    <property type="project" value="InterPro"/>
</dbReference>
<dbReference type="Gene3D" id="1.10.1660.10">
    <property type="match status" value="1"/>
</dbReference>
<evidence type="ECO:0000256" key="2">
    <source>
        <dbReference type="ARBA" id="ARBA00023125"/>
    </source>
</evidence>
<dbReference type="EMBL" id="CP021354">
    <property type="protein sequence ID" value="AWK72740.1"/>
    <property type="molecule type" value="Genomic_DNA"/>
</dbReference>
<dbReference type="AlphaFoldDB" id="A0A2S2BVS1"/>
<dbReference type="PANTHER" id="PTHR30204:SF90">
    <property type="entry name" value="HTH-TYPE TRANSCRIPTIONAL ACTIVATOR MTA"/>
    <property type="match status" value="1"/>
</dbReference>